<dbReference type="PANTHER" id="PTHR46957:SF3">
    <property type="entry name" value="CYTOKINE RECEPTOR"/>
    <property type="match status" value="1"/>
</dbReference>
<accession>A0A2A2LVA7</accession>
<dbReference type="InterPro" id="IPR056966">
    <property type="entry name" value="Fn3_Dep-1_5th"/>
</dbReference>
<protein>
    <recommendedName>
        <fullName evidence="2">Fibronectin type-III domain-containing protein</fullName>
    </recommendedName>
</protein>
<dbReference type="FunFam" id="2.60.40.10:FF:002676">
    <property type="entry name" value="Receptor-type tyrosine-protein phosphatase dep-1"/>
    <property type="match status" value="1"/>
</dbReference>
<organism evidence="3 4">
    <name type="scientific">Diploscapter pachys</name>
    <dbReference type="NCBI Taxonomy" id="2018661"/>
    <lineage>
        <taxon>Eukaryota</taxon>
        <taxon>Metazoa</taxon>
        <taxon>Ecdysozoa</taxon>
        <taxon>Nematoda</taxon>
        <taxon>Chromadorea</taxon>
        <taxon>Rhabditida</taxon>
        <taxon>Rhabditina</taxon>
        <taxon>Rhabditomorpha</taxon>
        <taxon>Rhabditoidea</taxon>
        <taxon>Rhabditidae</taxon>
        <taxon>Diploscapter</taxon>
    </lineage>
</organism>
<dbReference type="PANTHER" id="PTHR46957">
    <property type="entry name" value="CYTOKINE RECEPTOR"/>
    <property type="match status" value="1"/>
</dbReference>
<dbReference type="PROSITE" id="PS50853">
    <property type="entry name" value="FN3"/>
    <property type="match status" value="2"/>
</dbReference>
<dbReference type="InterPro" id="IPR056968">
    <property type="entry name" value="Fn3_Dep-1_2nd"/>
</dbReference>
<dbReference type="GO" id="GO:0016020">
    <property type="term" value="C:membrane"/>
    <property type="evidence" value="ECO:0007669"/>
    <property type="project" value="UniProtKB-SubCell"/>
</dbReference>
<evidence type="ECO:0000259" key="2">
    <source>
        <dbReference type="PROSITE" id="PS50853"/>
    </source>
</evidence>
<dbReference type="InterPro" id="IPR050713">
    <property type="entry name" value="RTP_Phos/Ushers"/>
</dbReference>
<dbReference type="CDD" id="cd00063">
    <property type="entry name" value="FN3"/>
    <property type="match status" value="2"/>
</dbReference>
<dbReference type="InterPro" id="IPR056970">
    <property type="entry name" value="Fn3_Dep-1_4th"/>
</dbReference>
<feature type="signal peptide" evidence="1">
    <location>
        <begin position="1"/>
        <end position="26"/>
    </location>
</feature>
<sequence>MLKRNRLFCLLLAVSGLILSLSSISADSSADSSAPTDSTNHAVSSVPTDSSLFSVIKSSRNPSNQILVTLPSRHPLYDQFTAKVVDVTDNIDASIRDVNKTFVTSQEDASTIKIHNLHAGHKYSVSVIGKKGGRSEWIKEEIIEMDPKAPEFSLAGIIPQQTNITMKTIKNEDNVQDLFLVEYRAIDPEKKYRVLEIMDLPEQKELEIYLGNLFPGRSYAVRVTSVRGELKSKPWISTVTTKPESVFSLMANDLTPPCIALKWTVSPDSGADAYLIQYYDSEQEANNSKTTVSSLSTSAQLCEGIVAGTSLIFSVQAKKNDILSEPTVIEHTIKPLSPTDFRVRPDITKGKYRLTADIPINTLANRCTLIVVSENLEKIENNASIDTKGDKRSCTMLLNLVPGQRYEFALATSSHNVSSTKFQRSIAIMPAFDVKGFGLTVQEIQSGIEIIWPQSDAFLARLKDLWNKVGPSSMNSRIRHFYTRFQLVGTDSVLRLRVIPMTTNSSRQEKTIVLEGTPHKNQPLVVSSLRKGACYKIQLFTVTKTGIISETRYNESFRISSPSVNVSLETVTRTEATLRLHLIGKSDEVVSDCYVSLVVLDMHSTAVLDKKIPLVLTSLPLVSLIGLRPFHKYTVNTQVICGGLSSSAQCPPSTRTMRQLSFSTRQDRPGAVQNLKVRSLNPYSVQVSWLSPALPNGVLTHYVVEIKPEDGETAPFTVDVPVNSAEKNDHIIETIVDQLIGGERYTFSVRAVTEAGAGEADNAVSLTQPLLAPPRPTTIPQIVADSVGSQSVSVRYSAGLLNPKHGRIMRTALIVSEVTPEGKMSESWMLQSSNVTYVRLVFLVSFRRRLLFQTWAQVQRFDVWPAYTAIVNNIAKSKPMEFSKFITGSVGVDRSCAQLLADSVCNGPLKPAASYRFKLRLYTAPNLWTDTEYSDTITTSLITYLSPSISYHFIILPAISKSSPPPSVSLPPFCSPPLAWLEFMPSFAAAAASLSRCLGRLCPVVLL</sequence>
<dbReference type="Pfam" id="PF24943">
    <property type="entry name" value="Fn3_Dep-1_2nd"/>
    <property type="match status" value="1"/>
</dbReference>
<dbReference type="Pfam" id="PF00041">
    <property type="entry name" value="fn3"/>
    <property type="match status" value="1"/>
</dbReference>
<dbReference type="EMBL" id="LIAE01006399">
    <property type="protein sequence ID" value="PAV90120.1"/>
    <property type="molecule type" value="Genomic_DNA"/>
</dbReference>
<dbReference type="Gene3D" id="2.60.40.10">
    <property type="entry name" value="Immunoglobulins"/>
    <property type="match status" value="3"/>
</dbReference>
<keyword evidence="4" id="KW-1185">Reference proteome</keyword>
<name>A0A2A2LVA7_9BILA</name>
<gene>
    <name evidence="3" type="ORF">WR25_13324</name>
</gene>
<comment type="caution">
    <text evidence="3">The sequence shown here is derived from an EMBL/GenBank/DDBJ whole genome shotgun (WGS) entry which is preliminary data.</text>
</comment>
<evidence type="ECO:0000313" key="3">
    <source>
        <dbReference type="EMBL" id="PAV90120.1"/>
    </source>
</evidence>
<dbReference type="Proteomes" id="UP000218231">
    <property type="component" value="Unassembled WGS sequence"/>
</dbReference>
<dbReference type="InterPro" id="IPR056969">
    <property type="entry name" value="Fn3_Dep-1_6th"/>
</dbReference>
<dbReference type="Pfam" id="PF24946">
    <property type="entry name" value="Fn3_Dep-1_4th"/>
    <property type="match status" value="1"/>
</dbReference>
<evidence type="ECO:0000256" key="1">
    <source>
        <dbReference type="SAM" id="SignalP"/>
    </source>
</evidence>
<dbReference type="InterPro" id="IPR013783">
    <property type="entry name" value="Ig-like_fold"/>
</dbReference>
<dbReference type="OrthoDB" id="8609993at2759"/>
<dbReference type="Pfam" id="PF25300">
    <property type="entry name" value="Fn3_Dep-1_3rd"/>
    <property type="match status" value="1"/>
</dbReference>
<feature type="domain" description="Fibronectin type-III" evidence="2">
    <location>
        <begin position="242"/>
        <end position="339"/>
    </location>
</feature>
<dbReference type="SUPFAM" id="SSF49265">
    <property type="entry name" value="Fibronectin type III"/>
    <property type="match status" value="4"/>
</dbReference>
<evidence type="ECO:0000313" key="4">
    <source>
        <dbReference type="Proteomes" id="UP000218231"/>
    </source>
</evidence>
<dbReference type="InterPro" id="IPR056967">
    <property type="entry name" value="Fn3_Dep-1_1st"/>
</dbReference>
<dbReference type="Pfam" id="PF24950">
    <property type="entry name" value="Fn3_Dep-1_6th"/>
    <property type="match status" value="1"/>
</dbReference>
<dbReference type="Pfam" id="PF24940">
    <property type="entry name" value="Fn3_Dep-1_5th"/>
    <property type="match status" value="2"/>
</dbReference>
<dbReference type="Pfam" id="PF24942">
    <property type="entry name" value="Fn3_Dep-1_1st"/>
    <property type="match status" value="1"/>
</dbReference>
<dbReference type="InterPro" id="IPR036116">
    <property type="entry name" value="FN3_sf"/>
</dbReference>
<reference evidence="3 4" key="1">
    <citation type="journal article" date="2017" name="Curr. Biol.">
        <title>Genome architecture and evolution of a unichromosomal asexual nematode.</title>
        <authorList>
            <person name="Fradin H."/>
            <person name="Zegar C."/>
            <person name="Gutwein M."/>
            <person name="Lucas J."/>
            <person name="Kovtun M."/>
            <person name="Corcoran D."/>
            <person name="Baugh L.R."/>
            <person name="Kiontke K."/>
            <person name="Gunsalus K."/>
            <person name="Fitch D.H."/>
            <person name="Piano F."/>
        </authorList>
    </citation>
    <scope>NUCLEOTIDE SEQUENCE [LARGE SCALE GENOMIC DNA]</scope>
    <source>
        <strain evidence="3">PF1309</strain>
    </source>
</reference>
<keyword evidence="1" id="KW-0732">Signal</keyword>
<dbReference type="SMART" id="SM00060">
    <property type="entry name" value="FN3"/>
    <property type="match status" value="5"/>
</dbReference>
<dbReference type="InterPro" id="IPR057482">
    <property type="entry name" value="Fn3_Dep-1_3rd"/>
</dbReference>
<dbReference type="InterPro" id="IPR003961">
    <property type="entry name" value="FN3_dom"/>
</dbReference>
<dbReference type="AlphaFoldDB" id="A0A2A2LVA7"/>
<proteinExistence type="predicted"/>
<feature type="chain" id="PRO_5012177871" description="Fibronectin type-III domain-containing protein" evidence="1">
    <location>
        <begin position="27"/>
        <end position="1007"/>
    </location>
</feature>
<dbReference type="STRING" id="2018661.A0A2A2LVA7"/>
<feature type="domain" description="Fibronectin type-III" evidence="2">
    <location>
        <begin position="671"/>
        <end position="774"/>
    </location>
</feature>